<dbReference type="Gene3D" id="2.170.150.20">
    <property type="entry name" value="Peptide methionine sulfoxide reductase"/>
    <property type="match status" value="1"/>
</dbReference>
<dbReference type="Proteomes" id="UP000064912">
    <property type="component" value="Chromosome"/>
</dbReference>
<dbReference type="NCBIfam" id="TIGR00357">
    <property type="entry name" value="peptide-methionine (R)-S-oxide reductase MsrB"/>
    <property type="match status" value="1"/>
</dbReference>
<comment type="catalytic activity">
    <reaction evidence="4">
        <text>L-methionyl-[protein] + [thioredoxin]-disulfide + H2O = L-methionyl-(R)-S-oxide-[protein] + [thioredoxin]-dithiol</text>
        <dbReference type="Rhea" id="RHEA:24164"/>
        <dbReference type="Rhea" id="RHEA-COMP:10698"/>
        <dbReference type="Rhea" id="RHEA-COMP:10700"/>
        <dbReference type="Rhea" id="RHEA-COMP:12313"/>
        <dbReference type="Rhea" id="RHEA-COMP:12314"/>
        <dbReference type="ChEBI" id="CHEBI:15377"/>
        <dbReference type="ChEBI" id="CHEBI:16044"/>
        <dbReference type="ChEBI" id="CHEBI:29950"/>
        <dbReference type="ChEBI" id="CHEBI:45764"/>
        <dbReference type="ChEBI" id="CHEBI:50058"/>
        <dbReference type="EC" id="1.8.4.12"/>
    </reaction>
</comment>
<proteinExistence type="inferred from homology"/>
<dbReference type="PATRIC" id="fig|35806.4.peg.1485"/>
<reference evidence="6 7" key="1">
    <citation type="submission" date="2015-02" db="EMBL/GenBank/DDBJ databases">
        <title>Genome sequene of Rhodovulum sulfidophilum DSM 2351.</title>
        <authorList>
            <person name="Nagao N."/>
        </authorList>
    </citation>
    <scope>NUCLEOTIDE SEQUENCE [LARGE SCALE GENOMIC DNA]</scope>
    <source>
        <strain evidence="6 7">DSM 2351</strain>
    </source>
</reference>
<dbReference type="InterPro" id="IPR002579">
    <property type="entry name" value="Met_Sox_Rdtase_MsrB_dom"/>
</dbReference>
<dbReference type="eggNOG" id="COG0229">
    <property type="taxonomic scope" value="Bacteria"/>
</dbReference>
<comment type="similarity">
    <text evidence="1">Belongs to the MsrB Met sulfoxide reductase family.</text>
</comment>
<name>A0A0D6B0A4_RHOSU</name>
<dbReference type="AlphaFoldDB" id="A0A0D6B0A4"/>
<dbReference type="PANTHER" id="PTHR10173">
    <property type="entry name" value="METHIONINE SULFOXIDE REDUCTASE"/>
    <property type="match status" value="1"/>
</dbReference>
<dbReference type="GO" id="GO:0033743">
    <property type="term" value="F:peptide-methionine (R)-S-oxide reductase activity"/>
    <property type="evidence" value="ECO:0007669"/>
    <property type="project" value="UniProtKB-EC"/>
</dbReference>
<evidence type="ECO:0000259" key="5">
    <source>
        <dbReference type="PROSITE" id="PS51790"/>
    </source>
</evidence>
<evidence type="ECO:0000256" key="3">
    <source>
        <dbReference type="ARBA" id="ARBA00023002"/>
    </source>
</evidence>
<keyword evidence="3 6" id="KW-0560">Oxidoreductase</keyword>
<evidence type="ECO:0000256" key="2">
    <source>
        <dbReference type="ARBA" id="ARBA00012499"/>
    </source>
</evidence>
<dbReference type="EC" id="1.8.4.12" evidence="2"/>
<evidence type="ECO:0000256" key="4">
    <source>
        <dbReference type="ARBA" id="ARBA00048488"/>
    </source>
</evidence>
<dbReference type="Pfam" id="PF01641">
    <property type="entry name" value="SelR"/>
    <property type="match status" value="1"/>
</dbReference>
<feature type="domain" description="MsrB" evidence="5">
    <location>
        <begin position="9"/>
        <end position="130"/>
    </location>
</feature>
<evidence type="ECO:0000256" key="1">
    <source>
        <dbReference type="ARBA" id="ARBA00007174"/>
    </source>
</evidence>
<dbReference type="KEGG" id="rsu:NHU_01440"/>
<dbReference type="EMBL" id="AP014800">
    <property type="protein sequence ID" value="BAQ68598.1"/>
    <property type="molecule type" value="Genomic_DNA"/>
</dbReference>
<protein>
    <recommendedName>
        <fullName evidence="2">peptide-methionine (R)-S-oxide reductase</fullName>
        <ecNumber evidence="2">1.8.4.12</ecNumber>
    </recommendedName>
</protein>
<dbReference type="PROSITE" id="PS51790">
    <property type="entry name" value="MSRB"/>
    <property type="match status" value="1"/>
</dbReference>
<dbReference type="GO" id="GO:0005737">
    <property type="term" value="C:cytoplasm"/>
    <property type="evidence" value="ECO:0007669"/>
    <property type="project" value="TreeGrafter"/>
</dbReference>
<dbReference type="SUPFAM" id="SSF51316">
    <property type="entry name" value="Mss4-like"/>
    <property type="match status" value="1"/>
</dbReference>
<gene>
    <name evidence="6" type="ORF">NHU_01440</name>
</gene>
<evidence type="ECO:0000313" key="6">
    <source>
        <dbReference type="EMBL" id="BAQ68598.1"/>
    </source>
</evidence>
<dbReference type="GO" id="GO:0030091">
    <property type="term" value="P:protein repair"/>
    <property type="evidence" value="ECO:0007669"/>
    <property type="project" value="InterPro"/>
</dbReference>
<dbReference type="InterPro" id="IPR028427">
    <property type="entry name" value="Met_Sox_Rdtase_MsrB"/>
</dbReference>
<dbReference type="InterPro" id="IPR011057">
    <property type="entry name" value="Mss4-like_sf"/>
</dbReference>
<dbReference type="GO" id="GO:0006979">
    <property type="term" value="P:response to oxidative stress"/>
    <property type="evidence" value="ECO:0007669"/>
    <property type="project" value="InterPro"/>
</dbReference>
<accession>A0A0D6B0A4</accession>
<sequence>MTQKKSETDPDWRDRLPELAYQVTREHATERPFSHDDFPKTPGTFACLCCGAPLFDQADKFDSGTGWPSFTRPAAPDALGERTDRRLLMTRTEVHCASCEAHLGHVFPDGPAPTGLRYCINGVALKFKPEDTAEGNT</sequence>
<evidence type="ECO:0000313" key="7">
    <source>
        <dbReference type="Proteomes" id="UP000064912"/>
    </source>
</evidence>
<organism evidence="6 7">
    <name type="scientific">Rhodovulum sulfidophilum</name>
    <name type="common">Rhodobacter sulfidophilus</name>
    <dbReference type="NCBI Taxonomy" id="35806"/>
    <lineage>
        <taxon>Bacteria</taxon>
        <taxon>Pseudomonadati</taxon>
        <taxon>Pseudomonadota</taxon>
        <taxon>Alphaproteobacteria</taxon>
        <taxon>Rhodobacterales</taxon>
        <taxon>Paracoccaceae</taxon>
        <taxon>Rhodovulum</taxon>
    </lineage>
</organism>
<dbReference type="PANTHER" id="PTHR10173:SF52">
    <property type="entry name" value="METHIONINE-R-SULFOXIDE REDUCTASE B1"/>
    <property type="match status" value="1"/>
</dbReference>